<dbReference type="InterPro" id="IPR027417">
    <property type="entry name" value="P-loop_NTPase"/>
</dbReference>
<gene>
    <name evidence="3" type="ORF">ABID46_000073</name>
</gene>
<accession>A0ABV2LPL7</accession>
<dbReference type="Proteomes" id="UP001549146">
    <property type="component" value="Unassembled WGS sequence"/>
</dbReference>
<feature type="domain" description="AAA" evidence="1">
    <location>
        <begin position="18"/>
        <end position="133"/>
    </location>
</feature>
<comment type="caution">
    <text evidence="3">The sequence shown here is derived from an EMBL/GenBank/DDBJ whole genome shotgun (WGS) entry which is preliminary data.</text>
</comment>
<evidence type="ECO:0000313" key="4">
    <source>
        <dbReference type="Proteomes" id="UP001549146"/>
    </source>
</evidence>
<protein>
    <submittedName>
        <fullName evidence="3">AAA+ superfamily ATPase</fullName>
    </submittedName>
</protein>
<name>A0ABV2LPL7_9FLAO</name>
<reference evidence="3 4" key="1">
    <citation type="submission" date="2024-06" db="EMBL/GenBank/DDBJ databases">
        <title>Genomic Encyclopedia of Type Strains, Phase IV (KMG-IV): sequencing the most valuable type-strain genomes for metagenomic binning, comparative biology and taxonomic classification.</title>
        <authorList>
            <person name="Goeker M."/>
        </authorList>
    </citation>
    <scope>NUCLEOTIDE SEQUENCE [LARGE SCALE GENOMIC DNA]</scope>
    <source>
        <strain evidence="3 4">DSM 29388</strain>
    </source>
</reference>
<dbReference type="InterPro" id="IPR025420">
    <property type="entry name" value="DUF4143"/>
</dbReference>
<evidence type="ECO:0000259" key="2">
    <source>
        <dbReference type="Pfam" id="PF13635"/>
    </source>
</evidence>
<dbReference type="PANTHER" id="PTHR43566">
    <property type="entry name" value="CONSERVED PROTEIN"/>
    <property type="match status" value="1"/>
</dbReference>
<sequence>MIARQAKQELDELALVFKAIAVVGPRQSGKTTLVRHAFPSKPYVNLENPDTRLFASEDPRGFLSGYPQGAILDEIQRVPQLFSYLQEILDNSNEMGLFVLTGSNNFLLQENISQSLAGRIGYLQLLPLSISEIGNLLTDTNELILRGGYPAIYQQNIPADKWYANYIRTYVERDVRLIKNIGNLQVFEKFLRLCAGRVGQLLNMSSLAVETGVDVKTIGSWLSVLEMSFVIFRLQPYHQNYNKRIVKMPKLYFYDVGLALALMGVEEPLQVQLHPFRGAYFENLIVLEFLKQRLNNGKNPNIYFWRDNVGNEVDLLVEKNNELIPIEIKSGQTVTSDYFKGLLFWNKITNSKGGYVVYGGDTAENRSNGIQVIPFRQIAKTLF</sequence>
<dbReference type="EMBL" id="JBEPMO010000001">
    <property type="protein sequence ID" value="MET3730521.1"/>
    <property type="molecule type" value="Genomic_DNA"/>
</dbReference>
<dbReference type="Pfam" id="PF13173">
    <property type="entry name" value="AAA_14"/>
    <property type="match status" value="1"/>
</dbReference>
<dbReference type="SUPFAM" id="SSF52540">
    <property type="entry name" value="P-loop containing nucleoside triphosphate hydrolases"/>
    <property type="match status" value="1"/>
</dbReference>
<dbReference type="PANTHER" id="PTHR43566:SF2">
    <property type="entry name" value="DUF4143 DOMAIN-CONTAINING PROTEIN"/>
    <property type="match status" value="1"/>
</dbReference>
<dbReference type="Pfam" id="PF13635">
    <property type="entry name" value="DUF4143"/>
    <property type="match status" value="1"/>
</dbReference>
<dbReference type="InterPro" id="IPR041682">
    <property type="entry name" value="AAA_14"/>
</dbReference>
<evidence type="ECO:0000259" key="1">
    <source>
        <dbReference type="Pfam" id="PF13173"/>
    </source>
</evidence>
<dbReference type="RefSeq" id="WP_354505517.1">
    <property type="nucleotide sequence ID" value="NZ_JBEPMO010000001.1"/>
</dbReference>
<organism evidence="3 4">
    <name type="scientific">Moheibacter stercoris</name>
    <dbReference type="NCBI Taxonomy" id="1628251"/>
    <lineage>
        <taxon>Bacteria</taxon>
        <taxon>Pseudomonadati</taxon>
        <taxon>Bacteroidota</taxon>
        <taxon>Flavobacteriia</taxon>
        <taxon>Flavobacteriales</taxon>
        <taxon>Weeksellaceae</taxon>
        <taxon>Moheibacter</taxon>
    </lineage>
</organism>
<evidence type="ECO:0000313" key="3">
    <source>
        <dbReference type="EMBL" id="MET3730521.1"/>
    </source>
</evidence>
<proteinExistence type="predicted"/>
<keyword evidence="4" id="KW-1185">Reference proteome</keyword>
<feature type="domain" description="DUF4143" evidence="2">
    <location>
        <begin position="172"/>
        <end position="331"/>
    </location>
</feature>